<dbReference type="PANTHER" id="PTHR10067">
    <property type="entry name" value="PHOSPHATIDYLSERINE DECARBOXYLASE"/>
    <property type="match status" value="1"/>
</dbReference>
<keyword evidence="6" id="KW-0443">Lipid metabolism</keyword>
<keyword evidence="10" id="KW-0670">Pyruvate</keyword>
<evidence type="ECO:0000256" key="4">
    <source>
        <dbReference type="ARBA" id="ARBA00022516"/>
    </source>
</evidence>
<dbReference type="Proteomes" id="UP000050795">
    <property type="component" value="Unassembled WGS sequence"/>
</dbReference>
<evidence type="ECO:0000256" key="3">
    <source>
        <dbReference type="ARBA" id="ARBA00012243"/>
    </source>
</evidence>
<proteinExistence type="predicted"/>
<evidence type="ECO:0000256" key="13">
    <source>
        <dbReference type="SAM" id="MobiDB-lite"/>
    </source>
</evidence>
<keyword evidence="5" id="KW-0210">Decarboxylase</keyword>
<evidence type="ECO:0000256" key="6">
    <source>
        <dbReference type="ARBA" id="ARBA00023098"/>
    </source>
</evidence>
<dbReference type="GO" id="GO:0006646">
    <property type="term" value="P:phosphatidylethanolamine biosynthetic process"/>
    <property type="evidence" value="ECO:0007669"/>
    <property type="project" value="TreeGrafter"/>
</dbReference>
<reference evidence="14" key="1">
    <citation type="submission" date="2022-06" db="EMBL/GenBank/DDBJ databases">
        <authorList>
            <person name="Berger JAMES D."/>
            <person name="Berger JAMES D."/>
        </authorList>
    </citation>
    <scope>NUCLEOTIDE SEQUENCE [LARGE SCALE GENOMIC DNA]</scope>
</reference>
<keyword evidence="14" id="KW-1185">Reference proteome</keyword>
<comment type="cofactor">
    <cofactor evidence="1">
        <name>pyruvate</name>
        <dbReference type="ChEBI" id="CHEBI:15361"/>
    </cofactor>
</comment>
<dbReference type="GO" id="GO:0004609">
    <property type="term" value="F:phosphatidylserine decarboxylase activity"/>
    <property type="evidence" value="ECO:0007669"/>
    <property type="project" value="UniProtKB-EC"/>
</dbReference>
<evidence type="ECO:0000256" key="7">
    <source>
        <dbReference type="ARBA" id="ARBA00023209"/>
    </source>
</evidence>
<comment type="pathway">
    <text evidence="11">Phospholipid metabolism; phosphatidylethanolamine biosynthesis.</text>
</comment>
<evidence type="ECO:0000256" key="10">
    <source>
        <dbReference type="ARBA" id="ARBA00023317"/>
    </source>
</evidence>
<feature type="compositionally biased region" description="Acidic residues" evidence="13">
    <location>
        <begin position="812"/>
        <end position="825"/>
    </location>
</feature>
<feature type="compositionally biased region" description="Low complexity" evidence="13">
    <location>
        <begin position="475"/>
        <end position="492"/>
    </location>
</feature>
<keyword evidence="7" id="KW-0594">Phospholipid biosynthesis</keyword>
<dbReference type="InterPro" id="IPR003817">
    <property type="entry name" value="PS_Dcarbxylase"/>
</dbReference>
<reference evidence="15" key="2">
    <citation type="submission" date="2023-11" db="UniProtKB">
        <authorList>
            <consortium name="WormBaseParasite"/>
        </authorList>
    </citation>
    <scope>IDENTIFICATION</scope>
</reference>
<dbReference type="PANTHER" id="PTHR10067:SF6">
    <property type="entry name" value="PHOSPHATIDYLSERINE DECARBOXYLASE PROENZYME, MITOCHONDRIAL"/>
    <property type="match status" value="1"/>
</dbReference>
<evidence type="ECO:0000256" key="5">
    <source>
        <dbReference type="ARBA" id="ARBA00022793"/>
    </source>
</evidence>
<dbReference type="AlphaFoldDB" id="A0AA85K827"/>
<dbReference type="EC" id="4.1.1.65" evidence="3"/>
<comment type="function">
    <text evidence="12">Catalyzes the formation of phosphatidylethanolamine (PtdEtn) from phosphatidylserine (PtdSer). Plays a central role in phospholipid metabolism and in the interorganelle trafficking of phosphatidylserine. May be involved in lipid droplet biogenesis at the endoplasmic reticulum membrane.</text>
</comment>
<evidence type="ECO:0000313" key="14">
    <source>
        <dbReference type="Proteomes" id="UP000050795"/>
    </source>
</evidence>
<keyword evidence="9" id="KW-1208">Phospholipid metabolism</keyword>
<accession>A0AA85K827</accession>
<keyword evidence="4" id="KW-0444">Lipid biosynthesis</keyword>
<evidence type="ECO:0000256" key="11">
    <source>
        <dbReference type="ARBA" id="ARBA00024326"/>
    </source>
</evidence>
<keyword evidence="8" id="KW-0456">Lyase</keyword>
<evidence type="ECO:0000256" key="12">
    <source>
        <dbReference type="ARBA" id="ARBA00045136"/>
    </source>
</evidence>
<feature type="compositionally biased region" description="Polar residues" evidence="13">
    <location>
        <begin position="790"/>
        <end position="799"/>
    </location>
</feature>
<feature type="compositionally biased region" description="Acidic residues" evidence="13">
    <location>
        <begin position="980"/>
        <end position="991"/>
    </location>
</feature>
<dbReference type="Pfam" id="PF02666">
    <property type="entry name" value="PS_Dcarbxylase"/>
    <property type="match status" value="1"/>
</dbReference>
<dbReference type="InterPro" id="IPR033177">
    <property type="entry name" value="PSD-B"/>
</dbReference>
<evidence type="ECO:0000256" key="1">
    <source>
        <dbReference type="ARBA" id="ARBA00001928"/>
    </source>
</evidence>
<evidence type="ECO:0000313" key="15">
    <source>
        <dbReference type="WBParaSite" id="TREG1_76460.1"/>
    </source>
</evidence>
<name>A0AA85K827_TRIRE</name>
<evidence type="ECO:0000256" key="9">
    <source>
        <dbReference type="ARBA" id="ARBA00023264"/>
    </source>
</evidence>
<dbReference type="GO" id="GO:0005739">
    <property type="term" value="C:mitochondrion"/>
    <property type="evidence" value="ECO:0007669"/>
    <property type="project" value="TreeGrafter"/>
</dbReference>
<comment type="pathway">
    <text evidence="2">Lipid metabolism.</text>
</comment>
<dbReference type="NCBIfam" id="TIGR00163">
    <property type="entry name" value="PS_decarb"/>
    <property type="match status" value="1"/>
</dbReference>
<feature type="region of interest" description="Disordered" evidence="13">
    <location>
        <begin position="974"/>
        <end position="998"/>
    </location>
</feature>
<dbReference type="WBParaSite" id="TREG1_76460.1">
    <property type="protein sequence ID" value="TREG1_76460.1"/>
    <property type="gene ID" value="TREG1_76460"/>
</dbReference>
<protein>
    <recommendedName>
        <fullName evidence="3">phosphatidylserine decarboxylase</fullName>
        <ecNumber evidence="3">4.1.1.65</ecNumber>
    </recommendedName>
</protein>
<feature type="region of interest" description="Disordered" evidence="13">
    <location>
        <begin position="471"/>
        <end position="496"/>
    </location>
</feature>
<sequence length="1132" mass="128420">MHKFTFRFPSRFQKYFNGPKKLMFVTNVPKKVFKFRPIWATCGLFSAYFGFLFLTDTEDTPEYYPRYFSATILRYFPLNGLSKVWGRIAQCYIPEPLRPIVYHSYAKFFQCDLNEVENPNLKSYSCLSEFFIRKISAEKRPIHQTATLVSPVDGKILHCGVIDPRRPVLEQIKGVHYSLDEFLGPIVQLNNNSNPQKTDSTLYQCVIYLAPGDYHRFHSPVDWMPTVRRHFPGRLLSVRPNLAGRLPGLYAINERVVYLGEWNHGLMSFTAVGAFGVGNIRVNIDPTLSTNKKQHNPLRYRFTNLVRTINQEYNPPYLEAIFTNNNDNNNDNNNYSVKLNKGDELGHFCLGSTVVLIFEAPKNQLKWCVTPGQRVKLVTSSHGNFDFSVILSRMDATESNGNCQLAITSPIPSTRQRYGLYLPPPTPSPELTPLTSPIITDNSSTPTTLVDSKQNTLPITQERRETPEGFVLPYNTENSTSRTNSSSEAETSFLSPTPNKSYVFRKTLTSDNSIRNVKSSIDLMNDINEENLMSHRSKCFTPEVHISPTLASSSVSNSVKNTTINGTLESFSKSQQKSITTSDFDTVVVVQENPDVLKWDYAGDLASNRLDISRINSQLNIASSTSTSNCCSSSRPINMPIDFIDYDASVALTWPSSGVHLSPPSRYGYLFHKKYNFNRTLNQNNLCNYFLRKNRYGIKIETGLSTSALSAGVLNQGSFISSPDPEDDDGAVYNSLPLHSGDNSLSPYKYRNRQHHGYQQEYCRHHHYSQSPINFHDTLDDELESDENSQKLTSKTSNSNDQQQHHHHQEHQEEEEDKEGTDNDNDDKTNNCDEMKYELPTENTVNVTLNQICLNTSQSVTELQHFANRVLKATEAAEEQLRQRINHLSAVMDKTVSDERLMDAPPEPRARTSLACQSIGCTDAYQSLQREDNKQEDTLILQSSTKINHPITNDTNNEIYYDNNEKNLRILQSGLQQQQQEEEEHQSEEDQQQQQNDLSSLWTTSISDRTDDASNSFAYINDDVHMKDVSKQQQQQSLIYSTDLPQLLLDDSGGETETVSYLTPPEDAQHIKEGIQTPRQDPNNYSAMTTVTPMNENLHCETGGYVVGVESCRSSIIVDGNLGKLCLHIYEC</sequence>
<evidence type="ECO:0000256" key="2">
    <source>
        <dbReference type="ARBA" id="ARBA00005189"/>
    </source>
</evidence>
<evidence type="ECO:0000256" key="8">
    <source>
        <dbReference type="ARBA" id="ARBA00023239"/>
    </source>
</evidence>
<organism evidence="14 15">
    <name type="scientific">Trichobilharzia regenti</name>
    <name type="common">Nasal bird schistosome</name>
    <dbReference type="NCBI Taxonomy" id="157069"/>
    <lineage>
        <taxon>Eukaryota</taxon>
        <taxon>Metazoa</taxon>
        <taxon>Spiralia</taxon>
        <taxon>Lophotrochozoa</taxon>
        <taxon>Platyhelminthes</taxon>
        <taxon>Trematoda</taxon>
        <taxon>Digenea</taxon>
        <taxon>Strigeidida</taxon>
        <taxon>Schistosomatoidea</taxon>
        <taxon>Schistosomatidae</taxon>
        <taxon>Trichobilharzia</taxon>
    </lineage>
</organism>
<feature type="region of interest" description="Disordered" evidence="13">
    <location>
        <begin position="782"/>
        <end position="833"/>
    </location>
</feature>
<feature type="region of interest" description="Disordered" evidence="13">
    <location>
        <begin position="720"/>
        <end position="749"/>
    </location>
</feature>